<comment type="caution">
    <text evidence="1">The sequence shown here is derived from an EMBL/GenBank/DDBJ whole genome shotgun (WGS) entry which is preliminary data.</text>
</comment>
<evidence type="ECO:0000313" key="1">
    <source>
        <dbReference type="EMBL" id="KRY35186.1"/>
    </source>
</evidence>
<dbReference type="AlphaFoldDB" id="A0A0V1BE37"/>
<name>A0A0V1BE37_TRISP</name>
<reference evidence="1 2" key="1">
    <citation type="submission" date="2015-01" db="EMBL/GenBank/DDBJ databases">
        <title>Evolution of Trichinella species and genotypes.</title>
        <authorList>
            <person name="Korhonen P.K."/>
            <person name="Edoardo P."/>
            <person name="Giuseppe L.R."/>
            <person name="Gasser R.B."/>
        </authorList>
    </citation>
    <scope>NUCLEOTIDE SEQUENCE [LARGE SCALE GENOMIC DNA]</scope>
    <source>
        <strain evidence="1">ISS3</strain>
    </source>
</reference>
<protein>
    <submittedName>
        <fullName evidence="1">Uncharacterized protein</fullName>
    </submittedName>
</protein>
<organism evidence="1 2">
    <name type="scientific">Trichinella spiralis</name>
    <name type="common">Trichina worm</name>
    <dbReference type="NCBI Taxonomy" id="6334"/>
    <lineage>
        <taxon>Eukaryota</taxon>
        <taxon>Metazoa</taxon>
        <taxon>Ecdysozoa</taxon>
        <taxon>Nematoda</taxon>
        <taxon>Enoplea</taxon>
        <taxon>Dorylaimia</taxon>
        <taxon>Trichinellida</taxon>
        <taxon>Trichinellidae</taxon>
        <taxon>Trichinella</taxon>
    </lineage>
</organism>
<dbReference type="Proteomes" id="UP000054776">
    <property type="component" value="Unassembled WGS sequence"/>
</dbReference>
<keyword evidence="2" id="KW-1185">Reference proteome</keyword>
<dbReference type="OrthoDB" id="5932307at2759"/>
<sequence length="445" mass="50922">MNYLTAVQLLHDCFYRTSEALDAQILEHHGTDTVALILHVVGRGTLLIDCGDHTTPLIEQRFLLLFAMAVHVSGFRAVSNDLDLFREQLQDGLTVKEHLNAVTLHLNKLKLKLLYSMTSIRQQYLEKELHDVNSCDVELATMRLFQVWLCDTENAIGNGKNVSRLQNTVKLQLSKYEWISEGMTSKKKQLVELLEKQCFICVEIRPFNGLGSRYKVALKIRSEKWKVEEGIEILNVMSGISTTDGCGIRRKYTCRRPAETLIKSLARQRALNSWLKNSDSCCRPVKTIGFREVLQKVLSVKEQLNTVTVHLHPLNLLCTSFSCIGRMVKRVCDTQRHHRLHHQVRERCTVVAAYSERYKKMRLNVNKKPACGNVKQVFKNSDSCADGSKLLNLVPFFHQLEHLYHRYDELEIEFGKTDLHLLPPVLPMLNSASGCRMNCLNSSVC</sequence>
<accession>A0A0V1BE37</accession>
<dbReference type="EMBL" id="JYDH01000057">
    <property type="protein sequence ID" value="KRY35186.1"/>
    <property type="molecule type" value="Genomic_DNA"/>
</dbReference>
<gene>
    <name evidence="1" type="ORF">T01_9987</name>
</gene>
<evidence type="ECO:0000313" key="2">
    <source>
        <dbReference type="Proteomes" id="UP000054776"/>
    </source>
</evidence>
<proteinExistence type="predicted"/>
<dbReference type="InParanoid" id="A0A0V1BE37"/>